<organism evidence="2 3">
    <name type="scientific">Streptomyces malaysiensis</name>
    <dbReference type="NCBI Taxonomy" id="92644"/>
    <lineage>
        <taxon>Bacteria</taxon>
        <taxon>Bacillati</taxon>
        <taxon>Actinomycetota</taxon>
        <taxon>Actinomycetes</taxon>
        <taxon>Kitasatosporales</taxon>
        <taxon>Streptomycetaceae</taxon>
        <taxon>Streptomyces</taxon>
        <taxon>Streptomyces violaceusniger group</taxon>
    </lineage>
</organism>
<dbReference type="AlphaFoldDB" id="A0A2J7YR55"/>
<proteinExistence type="predicted"/>
<evidence type="ECO:0000313" key="2">
    <source>
        <dbReference type="EMBL" id="PNG90490.1"/>
    </source>
</evidence>
<reference evidence="2 3" key="1">
    <citation type="submission" date="2015-09" db="EMBL/GenBank/DDBJ databases">
        <title>Genome sequence, genome mining and natural product profiling of a biocontrol bacterium Streptomyces malaysiensis F913.</title>
        <authorList>
            <person name="Xu Y."/>
            <person name="Wei J."/>
            <person name="Xie J."/>
            <person name="Li T."/>
            <person name="Zhou Z."/>
        </authorList>
    </citation>
    <scope>NUCLEOTIDE SEQUENCE [LARGE SCALE GENOMIC DNA]</scope>
    <source>
        <strain evidence="2 3">F913</strain>
    </source>
</reference>
<keyword evidence="3" id="KW-1185">Reference proteome</keyword>
<sequence>MSAFREVMAGVATHHTERAGRGPPVRPGVGRAGDLGAITGRMVRPRPVRNGGSR</sequence>
<dbReference type="EMBL" id="LJIW01000002">
    <property type="protein sequence ID" value="PNG90490.1"/>
    <property type="molecule type" value="Genomic_DNA"/>
</dbReference>
<dbReference type="Proteomes" id="UP000236520">
    <property type="component" value="Unassembled WGS sequence"/>
</dbReference>
<evidence type="ECO:0000256" key="1">
    <source>
        <dbReference type="SAM" id="MobiDB-lite"/>
    </source>
</evidence>
<protein>
    <submittedName>
        <fullName evidence="2">Uncharacterized protein</fullName>
    </submittedName>
</protein>
<gene>
    <name evidence="2" type="ORF">SMF913_25955</name>
</gene>
<evidence type="ECO:0000313" key="3">
    <source>
        <dbReference type="Proteomes" id="UP000236520"/>
    </source>
</evidence>
<comment type="caution">
    <text evidence="2">The sequence shown here is derived from an EMBL/GenBank/DDBJ whole genome shotgun (WGS) entry which is preliminary data.</text>
</comment>
<feature type="region of interest" description="Disordered" evidence="1">
    <location>
        <begin position="1"/>
        <end position="54"/>
    </location>
</feature>
<name>A0A2J7YR55_STRMQ</name>
<accession>A0A2J7YR55</accession>